<keyword evidence="2" id="KW-1185">Reference proteome</keyword>
<dbReference type="Proteomes" id="UP000789920">
    <property type="component" value="Unassembled WGS sequence"/>
</dbReference>
<name>A0ACA9S9J3_9GLOM</name>
<feature type="non-terminal residue" evidence="1">
    <location>
        <position position="1"/>
    </location>
</feature>
<proteinExistence type="predicted"/>
<organism evidence="1 2">
    <name type="scientific">Racocetra persica</name>
    <dbReference type="NCBI Taxonomy" id="160502"/>
    <lineage>
        <taxon>Eukaryota</taxon>
        <taxon>Fungi</taxon>
        <taxon>Fungi incertae sedis</taxon>
        <taxon>Mucoromycota</taxon>
        <taxon>Glomeromycotina</taxon>
        <taxon>Glomeromycetes</taxon>
        <taxon>Diversisporales</taxon>
        <taxon>Gigasporaceae</taxon>
        <taxon>Racocetra</taxon>
    </lineage>
</organism>
<comment type="caution">
    <text evidence="1">The sequence shown here is derived from an EMBL/GenBank/DDBJ whole genome shotgun (WGS) entry which is preliminary data.</text>
</comment>
<evidence type="ECO:0000313" key="2">
    <source>
        <dbReference type="Proteomes" id="UP000789920"/>
    </source>
</evidence>
<dbReference type="EMBL" id="CAJVQC010100536">
    <property type="protein sequence ID" value="CAG8831068.1"/>
    <property type="molecule type" value="Genomic_DNA"/>
</dbReference>
<feature type="non-terminal residue" evidence="1">
    <location>
        <position position="61"/>
    </location>
</feature>
<sequence>SNQQEEIVNILKCLFEGLVKTYKEFESRSCRTNELQRWQDTNSLSVARKFAYYYNYIPEFA</sequence>
<accession>A0ACA9S9J3</accession>
<reference evidence="1" key="1">
    <citation type="submission" date="2021-06" db="EMBL/GenBank/DDBJ databases">
        <authorList>
            <person name="Kallberg Y."/>
            <person name="Tangrot J."/>
            <person name="Rosling A."/>
        </authorList>
    </citation>
    <scope>NUCLEOTIDE SEQUENCE</scope>
    <source>
        <strain evidence="1">MA461A</strain>
    </source>
</reference>
<evidence type="ECO:0000313" key="1">
    <source>
        <dbReference type="EMBL" id="CAG8831068.1"/>
    </source>
</evidence>
<protein>
    <submittedName>
        <fullName evidence="1">4590_t:CDS:1</fullName>
    </submittedName>
</protein>
<gene>
    <name evidence="1" type="ORF">RPERSI_LOCUS28010</name>
</gene>